<keyword evidence="6" id="KW-0378">Hydrolase</keyword>
<dbReference type="SFLD" id="SFLDG01129">
    <property type="entry name" value="C1.5:_HAD__Beta-PGM__Phosphata"/>
    <property type="match status" value="1"/>
</dbReference>
<comment type="caution">
    <text evidence="6">The sequence shown here is derived from an EMBL/GenBank/DDBJ whole genome shotgun (WGS) entry which is preliminary data.</text>
</comment>
<dbReference type="Pfam" id="PF00702">
    <property type="entry name" value="Hydrolase"/>
    <property type="match status" value="1"/>
</dbReference>
<dbReference type="InterPro" id="IPR023214">
    <property type="entry name" value="HAD_sf"/>
</dbReference>
<dbReference type="InterPro" id="IPR023198">
    <property type="entry name" value="PGP-like_dom2"/>
</dbReference>
<accession>A0ABS8ITS7</accession>
<dbReference type="GO" id="GO:0016787">
    <property type="term" value="F:hydrolase activity"/>
    <property type="evidence" value="ECO:0007669"/>
    <property type="project" value="UniProtKB-KW"/>
</dbReference>
<dbReference type="InterPro" id="IPR050155">
    <property type="entry name" value="HAD-like_hydrolase_sf"/>
</dbReference>
<dbReference type="RefSeq" id="WP_229432826.1">
    <property type="nucleotide sequence ID" value="NZ_JAJHPV010000013.1"/>
</dbReference>
<dbReference type="PANTHER" id="PTHR43434:SF1">
    <property type="entry name" value="PHOSPHOGLYCOLATE PHOSPHATASE"/>
    <property type="match status" value="1"/>
</dbReference>
<gene>
    <name evidence="6" type="ORF">LMJ30_13415</name>
</gene>
<evidence type="ECO:0000256" key="1">
    <source>
        <dbReference type="ARBA" id="ARBA00000830"/>
    </source>
</evidence>
<dbReference type="Proteomes" id="UP001198701">
    <property type="component" value="Unassembled WGS sequence"/>
</dbReference>
<dbReference type="Gene3D" id="1.10.150.240">
    <property type="entry name" value="Putative phosphatase, domain 2"/>
    <property type="match status" value="1"/>
</dbReference>
<evidence type="ECO:0000256" key="4">
    <source>
        <dbReference type="ARBA" id="ARBA00013078"/>
    </source>
</evidence>
<name>A0ABS8ITS7_9BURK</name>
<dbReference type="InterPro" id="IPR036412">
    <property type="entry name" value="HAD-like_sf"/>
</dbReference>
<evidence type="ECO:0000256" key="5">
    <source>
        <dbReference type="SAM" id="MobiDB-lite"/>
    </source>
</evidence>
<organism evidence="6 7">
    <name type="scientific">Massilia agrisoli</name>
    <dbReference type="NCBI Taxonomy" id="2892444"/>
    <lineage>
        <taxon>Bacteria</taxon>
        <taxon>Pseudomonadati</taxon>
        <taxon>Pseudomonadota</taxon>
        <taxon>Betaproteobacteria</taxon>
        <taxon>Burkholderiales</taxon>
        <taxon>Oxalobacteraceae</taxon>
        <taxon>Telluria group</taxon>
        <taxon>Massilia</taxon>
    </lineage>
</organism>
<sequence>MFQTKRLIILDADGTTIDAYPAIEAAFAQHGMTLGEEKSFQKRHHLFKYLGGVKEFPSIIKKNLRKQGRKKIVDSLTDVYRTEARLYPGVAEMIRSLVAAPDIVVGLVTRNVTNEPLETLRQLFARHGIDVDQFDFFDHVPLSEGKTSQFRLIRNRFQVNPARAYACGDEHKDFHAAISTGMHPFMVSYGFEDHDRLIDKFSVPDEVISRTPAQLCQRICHALDLSTADERARAEGRYDVSSTPALIRVVKQQSADDDEHPVIDGRTAHPVLVP</sequence>
<dbReference type="PANTHER" id="PTHR43434">
    <property type="entry name" value="PHOSPHOGLYCOLATE PHOSPHATASE"/>
    <property type="match status" value="1"/>
</dbReference>
<dbReference type="SFLD" id="SFLDS00003">
    <property type="entry name" value="Haloacid_Dehalogenase"/>
    <property type="match status" value="1"/>
</dbReference>
<dbReference type="EMBL" id="JAJHPV010000013">
    <property type="protein sequence ID" value="MCC6071954.1"/>
    <property type="molecule type" value="Genomic_DNA"/>
</dbReference>
<dbReference type="Gene3D" id="3.40.50.1000">
    <property type="entry name" value="HAD superfamily/HAD-like"/>
    <property type="match status" value="1"/>
</dbReference>
<dbReference type="SUPFAM" id="SSF56784">
    <property type="entry name" value="HAD-like"/>
    <property type="match status" value="1"/>
</dbReference>
<evidence type="ECO:0000256" key="2">
    <source>
        <dbReference type="ARBA" id="ARBA00004818"/>
    </source>
</evidence>
<evidence type="ECO:0000313" key="7">
    <source>
        <dbReference type="Proteomes" id="UP001198701"/>
    </source>
</evidence>
<proteinExistence type="inferred from homology"/>
<comment type="catalytic activity">
    <reaction evidence="1">
        <text>2-phosphoglycolate + H2O = glycolate + phosphate</text>
        <dbReference type="Rhea" id="RHEA:14369"/>
        <dbReference type="ChEBI" id="CHEBI:15377"/>
        <dbReference type="ChEBI" id="CHEBI:29805"/>
        <dbReference type="ChEBI" id="CHEBI:43474"/>
        <dbReference type="ChEBI" id="CHEBI:58033"/>
        <dbReference type="EC" id="3.1.3.18"/>
    </reaction>
</comment>
<protein>
    <recommendedName>
        <fullName evidence="4">phosphoglycolate phosphatase</fullName>
        <ecNumber evidence="4">3.1.3.18</ecNumber>
    </recommendedName>
</protein>
<comment type="similarity">
    <text evidence="3">Belongs to the HAD-like hydrolase superfamily. CbbY/CbbZ/Gph/YieH family.</text>
</comment>
<reference evidence="6 7" key="1">
    <citation type="submission" date="2021-11" db="EMBL/GenBank/DDBJ databases">
        <authorList>
            <person name="Huq M.A."/>
        </authorList>
    </citation>
    <scope>NUCLEOTIDE SEQUENCE [LARGE SCALE GENOMIC DNA]</scope>
    <source>
        <strain evidence="6 7">MAHUQ-52</strain>
    </source>
</reference>
<evidence type="ECO:0000256" key="3">
    <source>
        <dbReference type="ARBA" id="ARBA00006171"/>
    </source>
</evidence>
<keyword evidence="7" id="KW-1185">Reference proteome</keyword>
<feature type="region of interest" description="Disordered" evidence="5">
    <location>
        <begin position="253"/>
        <end position="274"/>
    </location>
</feature>
<comment type="pathway">
    <text evidence="2">Organic acid metabolism; glycolate biosynthesis; glycolate from 2-phosphoglycolate: step 1/1.</text>
</comment>
<evidence type="ECO:0000313" key="6">
    <source>
        <dbReference type="EMBL" id="MCC6071954.1"/>
    </source>
</evidence>
<dbReference type="EC" id="3.1.3.18" evidence="4"/>